<feature type="transmembrane region" description="Helical" evidence="2">
    <location>
        <begin position="358"/>
        <end position="380"/>
    </location>
</feature>
<evidence type="ECO:0000256" key="2">
    <source>
        <dbReference type="SAM" id="Phobius"/>
    </source>
</evidence>
<dbReference type="PIRSF" id="PIRSF026166">
    <property type="entry name" value="UCP026166"/>
    <property type="match status" value="1"/>
</dbReference>
<dbReference type="InterPro" id="IPR016833">
    <property type="entry name" value="Put_Na-Bile_cotransptr"/>
</dbReference>
<dbReference type="InParanoid" id="Q75DE2"/>
<feature type="region of interest" description="Disordered" evidence="1">
    <location>
        <begin position="390"/>
        <end position="418"/>
    </location>
</feature>
<evidence type="ECO:0000256" key="1">
    <source>
        <dbReference type="SAM" id="MobiDB-lite"/>
    </source>
</evidence>
<feature type="transmembrane region" description="Helical" evidence="2">
    <location>
        <begin position="326"/>
        <end position="346"/>
    </location>
</feature>
<feature type="compositionally biased region" description="Polar residues" evidence="1">
    <location>
        <begin position="402"/>
        <end position="416"/>
    </location>
</feature>
<dbReference type="FunFam" id="1.20.1530.20:FF:000024">
    <property type="entry name" value="YMR034C-like protein"/>
    <property type="match status" value="1"/>
</dbReference>
<reference evidence="3 4" key="1">
    <citation type="journal article" date="2004" name="Science">
        <title>The Ashbya gossypii genome as a tool for mapping the ancient Saccharomyces cerevisiae genome.</title>
        <authorList>
            <person name="Dietrich F.S."/>
            <person name="Voegeli S."/>
            <person name="Brachat S."/>
            <person name="Lerch A."/>
            <person name="Gates K."/>
            <person name="Steiner S."/>
            <person name="Mohr C."/>
            <person name="Pohlmann R."/>
            <person name="Luedi P."/>
            <person name="Choi S."/>
            <person name="Wing R.A."/>
            <person name="Flavier A."/>
            <person name="Gaffney T.D."/>
            <person name="Philippsen P."/>
        </authorList>
    </citation>
    <scope>NUCLEOTIDE SEQUENCE [LARGE SCALE GENOMIC DNA]</scope>
    <source>
        <strain evidence="4">ATCC 10895 / CBS 109.51 / FGSC 9923 / NRRL Y-1056</strain>
    </source>
</reference>
<dbReference type="EMBL" id="AE016815">
    <property type="protein sequence ID" value="AAS50855.2"/>
    <property type="molecule type" value="Genomic_DNA"/>
</dbReference>
<dbReference type="GO" id="GO:0005886">
    <property type="term" value="C:plasma membrane"/>
    <property type="evidence" value="ECO:0000318"/>
    <property type="project" value="GO_Central"/>
</dbReference>
<feature type="transmembrane region" description="Helical" evidence="2">
    <location>
        <begin position="259"/>
        <end position="278"/>
    </location>
</feature>
<keyword evidence="2" id="KW-0472">Membrane</keyword>
<feature type="transmembrane region" description="Helical" evidence="2">
    <location>
        <begin position="85"/>
        <end position="104"/>
    </location>
</feature>
<keyword evidence="2" id="KW-0812">Transmembrane</keyword>
<dbReference type="AlphaFoldDB" id="Q75DE2"/>
<sequence length="432" mass="47923">MRSMRSLGSRIWEHRVTQLIVGQWFYIGLAVAVVLAYYFPNVGRHGGVISGEYTIGYGVVALIFLQNGLSISTKDLKVNIFNWRAHLVVQVLSFLVTSAITYGLCCWIKSSNDPRIDDWVLVGVLMTSTLPTTVASNVVMTTNAGGNHILALAEVVIGNVLGAFLSPLVAQMYMSTGPMKYGNPASGSSVKALYGQVLKQLSLVVFLPLIVGQVLRNVFPKQVKWTLETLRLRFLGSVCLLFITWSAFSTAFYQKAFETVSRICIIFLVFFNIGMYLFHTMTSFAVCRSPVIKRGFATRPGPDSSVLYTASYRIIQPFYFNRLDTVAVMFCAPAKTATLGVPLVAAQYGSDSPNLGKLLVPVVIYQFEQIVVAAWLVPLLRAWCRKAKPKPDLDQTYHDNISRPTTTTGQGIQTDMTHYLDEEPVKPSNYIH</sequence>
<evidence type="ECO:0000313" key="3">
    <source>
        <dbReference type="EMBL" id="AAS50855.2"/>
    </source>
</evidence>
<feature type="transmembrane region" description="Helical" evidence="2">
    <location>
        <begin position="21"/>
        <end position="39"/>
    </location>
</feature>
<dbReference type="KEGG" id="ago:AGOS_ABR085C"/>
<dbReference type="RefSeq" id="NP_983031.2">
    <property type="nucleotide sequence ID" value="NM_208384.2"/>
</dbReference>
<dbReference type="PANTHER" id="PTHR18640">
    <property type="entry name" value="SOLUTE CARRIER FAMILY 10 MEMBER 7"/>
    <property type="match status" value="1"/>
</dbReference>
<accession>Q75DE2</accession>
<feature type="transmembrane region" description="Helical" evidence="2">
    <location>
        <begin position="232"/>
        <end position="253"/>
    </location>
</feature>
<dbReference type="STRING" id="284811.Q75DE2"/>
<dbReference type="Proteomes" id="UP000000591">
    <property type="component" value="Chromosome II"/>
</dbReference>
<dbReference type="OrthoDB" id="188035at2759"/>
<dbReference type="GO" id="GO:0005935">
    <property type="term" value="C:cellular bud neck"/>
    <property type="evidence" value="ECO:0007669"/>
    <property type="project" value="EnsemblFungi"/>
</dbReference>
<evidence type="ECO:0000313" key="4">
    <source>
        <dbReference type="Proteomes" id="UP000000591"/>
    </source>
</evidence>
<organism evidence="3 4">
    <name type="scientific">Eremothecium gossypii (strain ATCC 10895 / CBS 109.51 / FGSC 9923 / NRRL Y-1056)</name>
    <name type="common">Yeast</name>
    <name type="synonym">Ashbya gossypii</name>
    <dbReference type="NCBI Taxonomy" id="284811"/>
    <lineage>
        <taxon>Eukaryota</taxon>
        <taxon>Fungi</taxon>
        <taxon>Dikarya</taxon>
        <taxon>Ascomycota</taxon>
        <taxon>Saccharomycotina</taxon>
        <taxon>Saccharomycetes</taxon>
        <taxon>Saccharomycetales</taxon>
        <taxon>Saccharomycetaceae</taxon>
        <taxon>Eremothecium</taxon>
    </lineage>
</organism>
<proteinExistence type="predicted"/>
<feature type="transmembrane region" description="Helical" evidence="2">
    <location>
        <begin position="151"/>
        <end position="173"/>
    </location>
</feature>
<dbReference type="InterPro" id="IPR038770">
    <property type="entry name" value="Na+/solute_symporter_sf"/>
</dbReference>
<feature type="compositionally biased region" description="Basic and acidic residues" evidence="1">
    <location>
        <begin position="390"/>
        <end position="401"/>
    </location>
</feature>
<dbReference type="PANTHER" id="PTHR18640:SF5">
    <property type="entry name" value="SODIUM_BILE ACID COTRANSPORTER 7"/>
    <property type="match status" value="1"/>
</dbReference>
<dbReference type="Gene3D" id="1.20.1530.20">
    <property type="match status" value="1"/>
</dbReference>
<dbReference type="FunCoup" id="Q75DE2">
    <property type="interactions" value="451"/>
</dbReference>
<feature type="transmembrane region" description="Helical" evidence="2">
    <location>
        <begin position="119"/>
        <end position="139"/>
    </location>
</feature>
<feature type="transmembrane region" description="Helical" evidence="2">
    <location>
        <begin position="45"/>
        <end position="65"/>
    </location>
</feature>
<keyword evidence="4" id="KW-1185">Reference proteome</keyword>
<dbReference type="OMA" id="LPIMIYH"/>
<gene>
    <name evidence="3" type="ORF">AGOS_ABR085C</name>
</gene>
<keyword evidence="2" id="KW-1133">Transmembrane helix</keyword>
<protein>
    <submittedName>
        <fullName evidence="3">ABR085Cp</fullName>
    </submittedName>
</protein>
<dbReference type="Pfam" id="PF13593">
    <property type="entry name" value="SBF_like"/>
    <property type="match status" value="1"/>
</dbReference>
<feature type="transmembrane region" description="Helical" evidence="2">
    <location>
        <begin position="193"/>
        <end position="211"/>
    </location>
</feature>
<reference evidence="4" key="2">
    <citation type="journal article" date="2013" name="G3 (Bethesda)">
        <title>Genomes of Ashbya fungi isolated from insects reveal four mating-type loci, numerous translocations, lack of transposons, and distinct gene duplications.</title>
        <authorList>
            <person name="Dietrich F.S."/>
            <person name="Voegeli S."/>
            <person name="Kuo S."/>
            <person name="Philippsen P."/>
        </authorList>
    </citation>
    <scope>GENOME REANNOTATION</scope>
    <source>
        <strain evidence="4">ATCC 10895 / CBS 109.51 / FGSC 9923 / NRRL Y-1056</strain>
    </source>
</reference>
<dbReference type="GeneID" id="4619135"/>
<dbReference type="GO" id="GO:0051481">
    <property type="term" value="P:negative regulation of cytosolic calcium ion concentration"/>
    <property type="evidence" value="ECO:0007669"/>
    <property type="project" value="EnsemblFungi"/>
</dbReference>
<name>Q75DE2_EREGS</name>
<dbReference type="HOGENOM" id="CLU_039013_3_0_1"/>
<dbReference type="eggNOG" id="KOG4821">
    <property type="taxonomic scope" value="Eukaryota"/>
</dbReference>